<dbReference type="Proteomes" id="UP000320314">
    <property type="component" value="Unassembled WGS sequence"/>
</dbReference>
<dbReference type="AlphaFoldDB" id="A0A506UHD3"/>
<name>A0A506UHD3_9HYPH</name>
<proteinExistence type="predicted"/>
<dbReference type="EMBL" id="VHLH01000001">
    <property type="protein sequence ID" value="TPW32724.1"/>
    <property type="molecule type" value="Genomic_DNA"/>
</dbReference>
<sequence length="152" mass="17208">MKEEISLKNEGWVVVADGEKALFLVNDGDELHPNLRVFRDLEQDNPPDRDQGTDKPGRSPNTGPSHSSAVQETDWHRLEKERFAKGIAERLYKQAHKGKFSSLVLTAPPQVLGDLRKELHSEVSDRIVAEVAKDLTHHTVDRIEKLLLRSDD</sequence>
<dbReference type="InterPro" id="IPR041374">
    <property type="entry name" value="BaeRF_family12"/>
</dbReference>
<feature type="compositionally biased region" description="Polar residues" evidence="1">
    <location>
        <begin position="59"/>
        <end position="71"/>
    </location>
</feature>
<protein>
    <submittedName>
        <fullName evidence="2">Host attachment protein</fullName>
    </submittedName>
</protein>
<organism evidence="2 3">
    <name type="scientific">Pararhizobium mangrovi</name>
    <dbReference type="NCBI Taxonomy" id="2590452"/>
    <lineage>
        <taxon>Bacteria</taxon>
        <taxon>Pseudomonadati</taxon>
        <taxon>Pseudomonadota</taxon>
        <taxon>Alphaproteobacteria</taxon>
        <taxon>Hyphomicrobiales</taxon>
        <taxon>Rhizobiaceae</taxon>
        <taxon>Rhizobium/Agrobacterium group</taxon>
        <taxon>Pararhizobium</taxon>
    </lineage>
</organism>
<evidence type="ECO:0000256" key="1">
    <source>
        <dbReference type="SAM" id="MobiDB-lite"/>
    </source>
</evidence>
<dbReference type="OrthoDB" id="9812459at2"/>
<accession>A0A506UHD3</accession>
<keyword evidence="3" id="KW-1185">Reference proteome</keyword>
<evidence type="ECO:0000313" key="2">
    <source>
        <dbReference type="EMBL" id="TPW32724.1"/>
    </source>
</evidence>
<gene>
    <name evidence="2" type="ORF">FJU11_00405</name>
</gene>
<feature type="compositionally biased region" description="Basic and acidic residues" evidence="1">
    <location>
        <begin position="37"/>
        <end position="57"/>
    </location>
</feature>
<reference evidence="2 3" key="1">
    <citation type="submission" date="2019-06" db="EMBL/GenBank/DDBJ databases">
        <authorList>
            <person name="Li M."/>
        </authorList>
    </citation>
    <scope>NUCLEOTIDE SEQUENCE [LARGE SCALE GENOMIC DNA]</scope>
    <source>
        <strain evidence="2 3">BGMRC6574</strain>
    </source>
</reference>
<feature type="region of interest" description="Disordered" evidence="1">
    <location>
        <begin position="37"/>
        <end position="75"/>
    </location>
</feature>
<evidence type="ECO:0000313" key="3">
    <source>
        <dbReference type="Proteomes" id="UP000320314"/>
    </source>
</evidence>
<dbReference type="Pfam" id="PF18856">
    <property type="entry name" value="baeRF_family12"/>
    <property type="match status" value="1"/>
</dbReference>
<comment type="caution">
    <text evidence="2">The sequence shown here is derived from an EMBL/GenBank/DDBJ whole genome shotgun (WGS) entry which is preliminary data.</text>
</comment>
<dbReference type="RefSeq" id="WP_141165027.1">
    <property type="nucleotide sequence ID" value="NZ_VHLH01000001.1"/>
</dbReference>